<accession>A0A2V3IDB8</accession>
<reference evidence="1 2" key="1">
    <citation type="journal article" date="2018" name="Mol. Biol. Evol.">
        <title>Analysis of the draft genome of the red seaweed Gracilariopsis chorda provides insights into genome size evolution in Rhodophyta.</title>
        <authorList>
            <person name="Lee J."/>
            <person name="Yang E.C."/>
            <person name="Graf L."/>
            <person name="Yang J.H."/>
            <person name="Qiu H."/>
            <person name="Zel Zion U."/>
            <person name="Chan C.X."/>
            <person name="Stephens T.G."/>
            <person name="Weber A.P.M."/>
            <person name="Boo G.H."/>
            <person name="Boo S.M."/>
            <person name="Kim K.M."/>
            <person name="Shin Y."/>
            <person name="Jung M."/>
            <person name="Lee S.J."/>
            <person name="Yim H.S."/>
            <person name="Lee J.H."/>
            <person name="Bhattacharya D."/>
            <person name="Yoon H.S."/>
        </authorList>
    </citation>
    <scope>NUCLEOTIDE SEQUENCE [LARGE SCALE GENOMIC DNA]</scope>
    <source>
        <strain evidence="1 2">SKKU-2015</strain>
        <tissue evidence="1">Whole body</tissue>
    </source>
</reference>
<dbReference type="Proteomes" id="UP000247409">
    <property type="component" value="Unassembled WGS sequence"/>
</dbReference>
<dbReference type="EMBL" id="NBIV01000362">
    <property type="protein sequence ID" value="PXF40073.1"/>
    <property type="molecule type" value="Genomic_DNA"/>
</dbReference>
<protein>
    <submittedName>
        <fullName evidence="1">Uncharacterized protein</fullName>
    </submittedName>
</protein>
<evidence type="ECO:0000313" key="1">
    <source>
        <dbReference type="EMBL" id="PXF40073.1"/>
    </source>
</evidence>
<gene>
    <name evidence="1" type="ORF">BWQ96_10217</name>
</gene>
<dbReference type="AlphaFoldDB" id="A0A2V3IDB8"/>
<sequence length="38" mass="4210">MWCRIEDTSNGALKANSFKSIPTGVAVVEENESMYSPF</sequence>
<proteinExistence type="predicted"/>
<evidence type="ECO:0000313" key="2">
    <source>
        <dbReference type="Proteomes" id="UP000247409"/>
    </source>
</evidence>
<comment type="caution">
    <text evidence="1">The sequence shown here is derived from an EMBL/GenBank/DDBJ whole genome shotgun (WGS) entry which is preliminary data.</text>
</comment>
<keyword evidence="2" id="KW-1185">Reference proteome</keyword>
<organism evidence="1 2">
    <name type="scientific">Gracilariopsis chorda</name>
    <dbReference type="NCBI Taxonomy" id="448386"/>
    <lineage>
        <taxon>Eukaryota</taxon>
        <taxon>Rhodophyta</taxon>
        <taxon>Florideophyceae</taxon>
        <taxon>Rhodymeniophycidae</taxon>
        <taxon>Gracilariales</taxon>
        <taxon>Gracilariaceae</taxon>
        <taxon>Gracilariopsis</taxon>
    </lineage>
</organism>
<name>A0A2V3IDB8_9FLOR</name>